<dbReference type="PANTHER" id="PTHR45586">
    <property type="entry name" value="TPR REPEAT-CONTAINING PROTEIN PA4667"/>
    <property type="match status" value="1"/>
</dbReference>
<evidence type="ECO:0000256" key="1">
    <source>
        <dbReference type="ARBA" id="ARBA00022737"/>
    </source>
</evidence>
<reference evidence="5 6" key="1">
    <citation type="submission" date="2024-06" db="EMBL/GenBank/DDBJ databases">
        <title>Genomic Encyclopedia of Type Strains, Phase IV (KMG-IV): sequencing the most valuable type-strain genomes for metagenomic binning, comparative biology and taxonomic classification.</title>
        <authorList>
            <person name="Goeker M."/>
        </authorList>
    </citation>
    <scope>NUCLEOTIDE SEQUENCE [LARGE SCALE GENOMIC DNA]</scope>
    <source>
        <strain evidence="5 6">DSM 105042</strain>
    </source>
</reference>
<protein>
    <submittedName>
        <fullName evidence="5">Tetratricopeptide (TPR) repeat protein</fullName>
    </submittedName>
</protein>
<proteinExistence type="predicted"/>
<evidence type="ECO:0000256" key="2">
    <source>
        <dbReference type="ARBA" id="ARBA00022803"/>
    </source>
</evidence>
<dbReference type="Gene3D" id="3.40.50.2000">
    <property type="entry name" value="Glycogen Phosphorylase B"/>
    <property type="match status" value="1"/>
</dbReference>
<name>A0ABV2H464_9HYPH</name>
<dbReference type="EMBL" id="JBEPLJ010000005">
    <property type="protein sequence ID" value="MET3585345.1"/>
    <property type="molecule type" value="Genomic_DNA"/>
</dbReference>
<sequence>MISIEDRLAAADAHREKGRVDSALMLYQLVLDVNPRNCEALKAVARIYAEQGRLAEALEAIGFVVAMVPDDVDGLTLLASYAEGAGDSARAAAALDQIVLLDPDGSSTALLRANRAADEGNFPAAERILVDALRQEPKNTAMIMALSRLYFAGGMSEDALSLAERAVSLAPEDGACLSLLASQLVTLGDHRGAIECYERALLAAPVDLVALVGLVECHASCGELSEARRLASRAIALRPDLLPAWRAYVRVEILRGEWETALKRFNEVARAHAKRVDALICLADCYRLAGDHAACLKLLQPLVGRSSLTPLQIQMADSLRRESALALGDFEAVLASVPGLDVLAASLVADEYRPVTVSIPATTTITEVMPLLRLTHLPKVERPVSWTGLDLFSDIASLAPGVAFKPVEPGQPVPPGLPLPALIGLADISAETLAAAIPYIEAPTDRREIWRAALAEFPRPHIALAWNASRPGLMLDDLAPILEGFPGTFIAVVWDEGRHQLRAFPQVIDAGAEITGLADVAAVLAESDLVLGPDCLPLHLAGAMGARGLALMQPDANWYWHERDSRSAWYPSIEVVRTQRVGHWAVRREDIIDSVGRRLTALTKDDGANPEDEEKTQREVA</sequence>
<dbReference type="RefSeq" id="WP_247243312.1">
    <property type="nucleotide sequence ID" value="NZ_JALJRA010000005.1"/>
</dbReference>
<keyword evidence="1" id="KW-0677">Repeat</keyword>
<evidence type="ECO:0000313" key="6">
    <source>
        <dbReference type="Proteomes" id="UP001549031"/>
    </source>
</evidence>
<keyword evidence="2 3" id="KW-0802">TPR repeat</keyword>
<evidence type="ECO:0000256" key="3">
    <source>
        <dbReference type="PROSITE-ProRule" id="PRU00339"/>
    </source>
</evidence>
<feature type="repeat" description="TPR" evidence="3">
    <location>
        <begin position="140"/>
        <end position="173"/>
    </location>
</feature>
<evidence type="ECO:0000313" key="5">
    <source>
        <dbReference type="EMBL" id="MET3585345.1"/>
    </source>
</evidence>
<dbReference type="SUPFAM" id="SSF48452">
    <property type="entry name" value="TPR-like"/>
    <property type="match status" value="1"/>
</dbReference>
<dbReference type="SMART" id="SM00028">
    <property type="entry name" value="TPR"/>
    <property type="match status" value="7"/>
</dbReference>
<dbReference type="InterPro" id="IPR051012">
    <property type="entry name" value="CellSynth/LPSAsmb/PSIAsmb"/>
</dbReference>
<dbReference type="Gene3D" id="1.25.40.10">
    <property type="entry name" value="Tetratricopeptide repeat domain"/>
    <property type="match status" value="1"/>
</dbReference>
<organism evidence="5 6">
    <name type="scientific">Pseudorhizobium tarimense</name>
    <dbReference type="NCBI Taxonomy" id="1079109"/>
    <lineage>
        <taxon>Bacteria</taxon>
        <taxon>Pseudomonadati</taxon>
        <taxon>Pseudomonadota</taxon>
        <taxon>Alphaproteobacteria</taxon>
        <taxon>Hyphomicrobiales</taxon>
        <taxon>Rhizobiaceae</taxon>
        <taxon>Rhizobium/Agrobacterium group</taxon>
        <taxon>Pseudorhizobium</taxon>
    </lineage>
</organism>
<dbReference type="PANTHER" id="PTHR45586:SF14">
    <property type="entry name" value="TETRATRICOPEPTIDE TPR_2 REPEAT PROTEIN"/>
    <property type="match status" value="1"/>
</dbReference>
<comment type="caution">
    <text evidence="5">The sequence shown here is derived from an EMBL/GenBank/DDBJ whole genome shotgun (WGS) entry which is preliminary data.</text>
</comment>
<dbReference type="Pfam" id="PF13432">
    <property type="entry name" value="TPR_16"/>
    <property type="match status" value="1"/>
</dbReference>
<accession>A0ABV2H464</accession>
<gene>
    <name evidence="5" type="ORF">ABID21_001454</name>
</gene>
<dbReference type="SUPFAM" id="SSF53756">
    <property type="entry name" value="UDP-Glycosyltransferase/glycogen phosphorylase"/>
    <property type="match status" value="1"/>
</dbReference>
<dbReference type="InterPro" id="IPR019734">
    <property type="entry name" value="TPR_rpt"/>
</dbReference>
<feature type="region of interest" description="Disordered" evidence="4">
    <location>
        <begin position="602"/>
        <end position="621"/>
    </location>
</feature>
<dbReference type="Pfam" id="PF14559">
    <property type="entry name" value="TPR_19"/>
    <property type="match status" value="2"/>
</dbReference>
<dbReference type="InterPro" id="IPR011990">
    <property type="entry name" value="TPR-like_helical_dom_sf"/>
</dbReference>
<evidence type="ECO:0000256" key="4">
    <source>
        <dbReference type="SAM" id="MobiDB-lite"/>
    </source>
</evidence>
<dbReference type="PROSITE" id="PS50005">
    <property type="entry name" value="TPR"/>
    <property type="match status" value="1"/>
</dbReference>
<keyword evidence="6" id="KW-1185">Reference proteome</keyword>
<dbReference type="Proteomes" id="UP001549031">
    <property type="component" value="Unassembled WGS sequence"/>
</dbReference>